<feature type="transmembrane region" description="Helical" evidence="7">
    <location>
        <begin position="169"/>
        <end position="193"/>
    </location>
</feature>
<evidence type="ECO:0000256" key="7">
    <source>
        <dbReference type="SAM" id="Phobius"/>
    </source>
</evidence>
<proteinExistence type="inferred from homology"/>
<feature type="transmembrane region" description="Helical" evidence="7">
    <location>
        <begin position="64"/>
        <end position="85"/>
    </location>
</feature>
<dbReference type="Pfam" id="PF01810">
    <property type="entry name" value="LysE"/>
    <property type="match status" value="1"/>
</dbReference>
<keyword evidence="4 7" id="KW-0812">Transmembrane</keyword>
<reference evidence="8 9" key="1">
    <citation type="submission" date="2021-07" db="EMBL/GenBank/DDBJ databases">
        <title>Paraburkholderia edwinii protects Aspergillus sp. from phenazines by acting as a toxin sponge.</title>
        <authorList>
            <person name="Dahlstrom K.M."/>
            <person name="Newman D.K."/>
        </authorList>
    </citation>
    <scope>NUCLEOTIDE SEQUENCE [LARGE SCALE GENOMIC DNA]</scope>
    <source>
        <strain evidence="8 9">Pe01</strain>
    </source>
</reference>
<dbReference type="PANTHER" id="PTHR30086:SF14">
    <property type="entry name" value="HOMOSERINE_HOMOSERINE LACTONE EFFLUX PROTEIN"/>
    <property type="match status" value="1"/>
</dbReference>
<feature type="transmembrane region" description="Helical" evidence="7">
    <location>
        <begin position="91"/>
        <end position="112"/>
    </location>
</feature>
<evidence type="ECO:0000256" key="2">
    <source>
        <dbReference type="ARBA" id="ARBA00007928"/>
    </source>
</evidence>
<feature type="transmembrane region" description="Helical" evidence="7">
    <location>
        <begin position="142"/>
        <end position="163"/>
    </location>
</feature>
<evidence type="ECO:0000313" key="8">
    <source>
        <dbReference type="EMBL" id="QYD71435.1"/>
    </source>
</evidence>
<evidence type="ECO:0000256" key="4">
    <source>
        <dbReference type="ARBA" id="ARBA00022692"/>
    </source>
</evidence>
<protein>
    <submittedName>
        <fullName evidence="8">LysE family transporter</fullName>
    </submittedName>
</protein>
<evidence type="ECO:0000256" key="5">
    <source>
        <dbReference type="ARBA" id="ARBA00022989"/>
    </source>
</evidence>
<evidence type="ECO:0000256" key="1">
    <source>
        <dbReference type="ARBA" id="ARBA00004651"/>
    </source>
</evidence>
<dbReference type="InterPro" id="IPR001123">
    <property type="entry name" value="LeuE-type"/>
</dbReference>
<organism evidence="8 9">
    <name type="scientific">Paraburkholderia edwinii</name>
    <dbReference type="NCBI Taxonomy" id="2861782"/>
    <lineage>
        <taxon>Bacteria</taxon>
        <taxon>Pseudomonadati</taxon>
        <taxon>Pseudomonadota</taxon>
        <taxon>Betaproteobacteria</taxon>
        <taxon>Burkholderiales</taxon>
        <taxon>Burkholderiaceae</taxon>
        <taxon>Paraburkholderia</taxon>
    </lineage>
</organism>
<dbReference type="Proteomes" id="UP000826462">
    <property type="component" value="Chromosome 2"/>
</dbReference>
<dbReference type="PIRSF" id="PIRSF006324">
    <property type="entry name" value="LeuE"/>
    <property type="match status" value="1"/>
</dbReference>
<feature type="transmembrane region" description="Helical" evidence="7">
    <location>
        <begin position="27"/>
        <end position="52"/>
    </location>
</feature>
<comment type="similarity">
    <text evidence="2">Belongs to the Rht family.</text>
</comment>
<dbReference type="PANTHER" id="PTHR30086">
    <property type="entry name" value="ARGININE EXPORTER PROTEIN ARGO"/>
    <property type="match status" value="1"/>
</dbReference>
<dbReference type="EMBL" id="CP080096">
    <property type="protein sequence ID" value="QYD71435.1"/>
    <property type="molecule type" value="Genomic_DNA"/>
</dbReference>
<evidence type="ECO:0000313" key="9">
    <source>
        <dbReference type="Proteomes" id="UP000826462"/>
    </source>
</evidence>
<accession>A0ABX8UW21</accession>
<gene>
    <name evidence="8" type="ORF">KZJ38_30945</name>
</gene>
<name>A0ABX8UW21_9BURK</name>
<keyword evidence="3" id="KW-1003">Cell membrane</keyword>
<keyword evidence="6 7" id="KW-0472">Membrane</keyword>
<comment type="subcellular location">
    <subcellularLocation>
        <location evidence="1">Cell membrane</location>
        <topology evidence="1">Multi-pass membrane protein</topology>
    </subcellularLocation>
</comment>
<keyword evidence="5 7" id="KW-1133">Transmembrane helix</keyword>
<feature type="transmembrane region" description="Helical" evidence="7">
    <location>
        <begin position="214"/>
        <end position="232"/>
    </location>
</feature>
<evidence type="ECO:0000256" key="3">
    <source>
        <dbReference type="ARBA" id="ARBA00022475"/>
    </source>
</evidence>
<evidence type="ECO:0000256" key="6">
    <source>
        <dbReference type="ARBA" id="ARBA00023136"/>
    </source>
</evidence>
<sequence>MPRGKLTRLTQTPCRTPTPSRKTTLQLHIWITYALTCIAIALSPGPGAVLSMSHGLSYGGRKTTATIIGQELGLAFVLLVAGAGVGSLLLASLWAFSAVKIGGAAYLIYLGIMQWRSKHAPAEADSQAGPATSWRKRFTTGLLTNATNPKAIVIMVAVLPQFIVAHEPLVPQLIAMTITMMVVDTTVMHAYAYGASAFRRMLRSERAIRTQNRVFGGILMVLGAGLFFARRAPSV</sequence>
<keyword evidence="9" id="KW-1185">Reference proteome</keyword>